<evidence type="ECO:0000313" key="2">
    <source>
        <dbReference type="Proteomes" id="UP001066276"/>
    </source>
</evidence>
<keyword evidence="2" id="KW-1185">Reference proteome</keyword>
<reference evidence="1" key="1">
    <citation type="journal article" date="2022" name="bioRxiv">
        <title>Sequencing and chromosome-scale assembly of the giantPleurodeles waltlgenome.</title>
        <authorList>
            <person name="Brown T."/>
            <person name="Elewa A."/>
            <person name="Iarovenko S."/>
            <person name="Subramanian E."/>
            <person name="Araus A.J."/>
            <person name="Petzold A."/>
            <person name="Susuki M."/>
            <person name="Suzuki K.-i.T."/>
            <person name="Hayashi T."/>
            <person name="Toyoda A."/>
            <person name="Oliveira C."/>
            <person name="Osipova E."/>
            <person name="Leigh N.D."/>
            <person name="Simon A."/>
            <person name="Yun M.H."/>
        </authorList>
    </citation>
    <scope>NUCLEOTIDE SEQUENCE</scope>
    <source>
        <strain evidence="1">20211129_DDA</strain>
        <tissue evidence="1">Liver</tissue>
    </source>
</reference>
<organism evidence="1 2">
    <name type="scientific">Pleurodeles waltl</name>
    <name type="common">Iberian ribbed newt</name>
    <dbReference type="NCBI Taxonomy" id="8319"/>
    <lineage>
        <taxon>Eukaryota</taxon>
        <taxon>Metazoa</taxon>
        <taxon>Chordata</taxon>
        <taxon>Craniata</taxon>
        <taxon>Vertebrata</taxon>
        <taxon>Euteleostomi</taxon>
        <taxon>Amphibia</taxon>
        <taxon>Batrachia</taxon>
        <taxon>Caudata</taxon>
        <taxon>Salamandroidea</taxon>
        <taxon>Salamandridae</taxon>
        <taxon>Pleurodelinae</taxon>
        <taxon>Pleurodeles</taxon>
    </lineage>
</organism>
<protein>
    <submittedName>
        <fullName evidence="1">Uncharacterized protein</fullName>
    </submittedName>
</protein>
<sequence length="89" mass="10273">METRTDVLQTEVKAAIKQSAVQELQISDFQWKLEDSENRQRRNNLLILGIAEDSVQDDVRTLVKKWERRIGASEAMVRESLDMAQSVLL</sequence>
<accession>A0AAV7RMZ9</accession>
<dbReference type="AlphaFoldDB" id="A0AAV7RMZ9"/>
<comment type="caution">
    <text evidence="1">The sequence shown here is derived from an EMBL/GenBank/DDBJ whole genome shotgun (WGS) entry which is preliminary data.</text>
</comment>
<gene>
    <name evidence="1" type="ORF">NDU88_005329</name>
</gene>
<dbReference type="Proteomes" id="UP001066276">
    <property type="component" value="Chromosome 5"/>
</dbReference>
<dbReference type="EMBL" id="JANPWB010000009">
    <property type="protein sequence ID" value="KAJ1152554.1"/>
    <property type="molecule type" value="Genomic_DNA"/>
</dbReference>
<name>A0AAV7RMZ9_PLEWA</name>
<evidence type="ECO:0000313" key="1">
    <source>
        <dbReference type="EMBL" id="KAJ1152554.1"/>
    </source>
</evidence>
<proteinExistence type="predicted"/>